<evidence type="ECO:0000256" key="7">
    <source>
        <dbReference type="SAM" id="MobiDB-lite"/>
    </source>
</evidence>
<feature type="region of interest" description="Disordered" evidence="7">
    <location>
        <begin position="161"/>
        <end position="188"/>
    </location>
</feature>
<feature type="compositionally biased region" description="Low complexity" evidence="7">
    <location>
        <begin position="473"/>
        <end position="490"/>
    </location>
</feature>
<dbReference type="Proteomes" id="UP001418222">
    <property type="component" value="Unassembled WGS sequence"/>
</dbReference>
<dbReference type="GO" id="GO:0043565">
    <property type="term" value="F:sequence-specific DNA binding"/>
    <property type="evidence" value="ECO:0007669"/>
    <property type="project" value="InterPro"/>
</dbReference>
<evidence type="ECO:0000259" key="8">
    <source>
        <dbReference type="PROSITE" id="PS50811"/>
    </source>
</evidence>
<comment type="subcellular location">
    <subcellularLocation>
        <location evidence="1">Nucleus</location>
    </subcellularLocation>
</comment>
<dbReference type="GO" id="GO:0005634">
    <property type="term" value="C:nucleus"/>
    <property type="evidence" value="ECO:0007669"/>
    <property type="project" value="UniProtKB-SubCell"/>
</dbReference>
<evidence type="ECO:0000313" key="9">
    <source>
        <dbReference type="EMBL" id="KAK8914543.1"/>
    </source>
</evidence>
<feature type="region of interest" description="Disordered" evidence="7">
    <location>
        <begin position="1"/>
        <end position="44"/>
    </location>
</feature>
<keyword evidence="3" id="KW-0238">DNA-binding</keyword>
<dbReference type="SMART" id="SM00774">
    <property type="entry name" value="WRKY"/>
    <property type="match status" value="1"/>
</dbReference>
<dbReference type="InterPro" id="IPR044810">
    <property type="entry name" value="WRKY_plant"/>
</dbReference>
<feature type="compositionally biased region" description="Polar residues" evidence="7">
    <location>
        <begin position="23"/>
        <end position="39"/>
    </location>
</feature>
<dbReference type="InterPro" id="IPR036576">
    <property type="entry name" value="WRKY_dom_sf"/>
</dbReference>
<feature type="compositionally biased region" description="Basic and acidic residues" evidence="7">
    <location>
        <begin position="161"/>
        <end position="174"/>
    </location>
</feature>
<dbReference type="FunFam" id="2.20.25.80:FF:000002">
    <property type="entry name" value="probable WRKY transcription factor 31"/>
    <property type="match status" value="1"/>
</dbReference>
<keyword evidence="10" id="KW-1185">Reference proteome</keyword>
<gene>
    <name evidence="9" type="primary">WRKY72</name>
    <name evidence="9" type="ORF">KSP39_PZI024443</name>
</gene>
<dbReference type="Gene3D" id="2.20.25.80">
    <property type="entry name" value="WRKY domain"/>
    <property type="match status" value="1"/>
</dbReference>
<dbReference type="PANTHER" id="PTHR31429">
    <property type="entry name" value="WRKY TRANSCRIPTION FACTOR 36-RELATED"/>
    <property type="match status" value="1"/>
</dbReference>
<feature type="coiled-coil region" evidence="6">
    <location>
        <begin position="46"/>
        <end position="73"/>
    </location>
</feature>
<evidence type="ECO:0000256" key="1">
    <source>
        <dbReference type="ARBA" id="ARBA00004123"/>
    </source>
</evidence>
<keyword evidence="4" id="KW-0804">Transcription</keyword>
<dbReference type="AlphaFoldDB" id="A0AAP0AU22"/>
<dbReference type="Pfam" id="PF03106">
    <property type="entry name" value="WRKY"/>
    <property type="match status" value="1"/>
</dbReference>
<evidence type="ECO:0000256" key="4">
    <source>
        <dbReference type="ARBA" id="ARBA00023163"/>
    </source>
</evidence>
<keyword evidence="2" id="KW-0805">Transcription regulation</keyword>
<dbReference type="SUPFAM" id="SSF118290">
    <property type="entry name" value="WRKY DNA-binding domain"/>
    <property type="match status" value="1"/>
</dbReference>
<organism evidence="9 10">
    <name type="scientific">Platanthera zijinensis</name>
    <dbReference type="NCBI Taxonomy" id="2320716"/>
    <lineage>
        <taxon>Eukaryota</taxon>
        <taxon>Viridiplantae</taxon>
        <taxon>Streptophyta</taxon>
        <taxon>Embryophyta</taxon>
        <taxon>Tracheophyta</taxon>
        <taxon>Spermatophyta</taxon>
        <taxon>Magnoliopsida</taxon>
        <taxon>Liliopsida</taxon>
        <taxon>Asparagales</taxon>
        <taxon>Orchidaceae</taxon>
        <taxon>Orchidoideae</taxon>
        <taxon>Orchideae</taxon>
        <taxon>Orchidinae</taxon>
        <taxon>Platanthera</taxon>
    </lineage>
</organism>
<sequence>MEILKSNHDGEEAAVDQSHEENTFGNGFNSMPSPPLSSNKYEDQLIESTKTEMGEVKEENQRLKKLLSKVVNDCRSLQMHIFDIVKQDKSKASTNDHQLPPNLSHHLEPEETELVSLRLGSARYKMVDEMIKTNTHEVEGNDPIERQGLALGLDCKFDEHKEPAQLKDPNPKEEEVGDQTSSPGKITKLNLRSGDDEVLQQSHAKKARVSVRVRCETPTIMDGCQWRKYGQKTAKGNPCPRAYYRCSVGPACPVRKQVQRCAEDMSVLITTYEGNHNHHLPFSASAMASTTTAAASMLMTGSSISNLGVRTQLPTSAFSSPTTPAITGFMNSSLQSLNFDLSDNSRTLLRLANTTITPSYSTITLDLAAQSPSTGAAQTTQLNWFSSSSNNFSPSMPSSWSSKRCMSYAHNMARPMNQTSLTDSVAKAITTDPSFQSAIRAAITSYVGASAGRGSSSSVVCEQSNNGGKAYKSAALTGSAPSSSSPQKGSLELSTLMAMSRSKGTVSGSSVDVIRWENMK</sequence>
<evidence type="ECO:0000256" key="3">
    <source>
        <dbReference type="ARBA" id="ARBA00023125"/>
    </source>
</evidence>
<dbReference type="InterPro" id="IPR003657">
    <property type="entry name" value="WRKY_dom"/>
</dbReference>
<protein>
    <submittedName>
        <fullName evidence="9">WRKY transcription factor 72</fullName>
    </submittedName>
</protein>
<dbReference type="GO" id="GO:0003700">
    <property type="term" value="F:DNA-binding transcription factor activity"/>
    <property type="evidence" value="ECO:0007669"/>
    <property type="project" value="InterPro"/>
</dbReference>
<name>A0AAP0AU22_9ASPA</name>
<dbReference type="PANTHER" id="PTHR31429:SF24">
    <property type="entry name" value="WRKY TRANSCRIPTION FACTOR 72-RELATED"/>
    <property type="match status" value="1"/>
</dbReference>
<keyword evidence="6" id="KW-0175">Coiled coil</keyword>
<feature type="compositionally biased region" description="Basic and acidic residues" evidence="7">
    <location>
        <begin position="1"/>
        <end position="22"/>
    </location>
</feature>
<dbReference type="PROSITE" id="PS50811">
    <property type="entry name" value="WRKY"/>
    <property type="match status" value="1"/>
</dbReference>
<evidence type="ECO:0000256" key="6">
    <source>
        <dbReference type="SAM" id="Coils"/>
    </source>
</evidence>
<evidence type="ECO:0000256" key="5">
    <source>
        <dbReference type="ARBA" id="ARBA00023242"/>
    </source>
</evidence>
<evidence type="ECO:0000313" key="10">
    <source>
        <dbReference type="Proteomes" id="UP001418222"/>
    </source>
</evidence>
<comment type="caution">
    <text evidence="9">The sequence shown here is derived from an EMBL/GenBank/DDBJ whole genome shotgun (WGS) entry which is preliminary data.</text>
</comment>
<feature type="domain" description="WRKY" evidence="8">
    <location>
        <begin position="215"/>
        <end position="281"/>
    </location>
</feature>
<feature type="region of interest" description="Disordered" evidence="7">
    <location>
        <begin position="471"/>
        <end position="490"/>
    </location>
</feature>
<evidence type="ECO:0000256" key="2">
    <source>
        <dbReference type="ARBA" id="ARBA00023015"/>
    </source>
</evidence>
<reference evidence="9 10" key="1">
    <citation type="journal article" date="2022" name="Nat. Plants">
        <title>Genomes of leafy and leafless Platanthera orchids illuminate the evolution of mycoheterotrophy.</title>
        <authorList>
            <person name="Li M.H."/>
            <person name="Liu K.W."/>
            <person name="Li Z."/>
            <person name="Lu H.C."/>
            <person name="Ye Q.L."/>
            <person name="Zhang D."/>
            <person name="Wang J.Y."/>
            <person name="Li Y.F."/>
            <person name="Zhong Z.M."/>
            <person name="Liu X."/>
            <person name="Yu X."/>
            <person name="Liu D.K."/>
            <person name="Tu X.D."/>
            <person name="Liu B."/>
            <person name="Hao Y."/>
            <person name="Liao X.Y."/>
            <person name="Jiang Y.T."/>
            <person name="Sun W.H."/>
            <person name="Chen J."/>
            <person name="Chen Y.Q."/>
            <person name="Ai Y."/>
            <person name="Zhai J.W."/>
            <person name="Wu S.S."/>
            <person name="Zhou Z."/>
            <person name="Hsiao Y.Y."/>
            <person name="Wu W.L."/>
            <person name="Chen Y.Y."/>
            <person name="Lin Y.F."/>
            <person name="Hsu J.L."/>
            <person name="Li C.Y."/>
            <person name="Wang Z.W."/>
            <person name="Zhao X."/>
            <person name="Zhong W.Y."/>
            <person name="Ma X.K."/>
            <person name="Ma L."/>
            <person name="Huang J."/>
            <person name="Chen G.Z."/>
            <person name="Huang M.Z."/>
            <person name="Huang L."/>
            <person name="Peng D.H."/>
            <person name="Luo Y.B."/>
            <person name="Zou S.Q."/>
            <person name="Chen S.P."/>
            <person name="Lan S."/>
            <person name="Tsai W.C."/>
            <person name="Van de Peer Y."/>
            <person name="Liu Z.J."/>
        </authorList>
    </citation>
    <scope>NUCLEOTIDE SEQUENCE [LARGE SCALE GENOMIC DNA]</scope>
    <source>
        <strain evidence="9">Lor287</strain>
    </source>
</reference>
<dbReference type="EMBL" id="JBBWWQ010000021">
    <property type="protein sequence ID" value="KAK8914543.1"/>
    <property type="molecule type" value="Genomic_DNA"/>
</dbReference>
<accession>A0AAP0AU22</accession>
<keyword evidence="5" id="KW-0539">Nucleus</keyword>
<proteinExistence type="predicted"/>